<accession>A0A6V7UB61</accession>
<organism evidence="3 4">
    <name type="scientific">Meloidogyne enterolobii</name>
    <name type="common">Root-knot nematode worm</name>
    <name type="synonym">Meloidogyne mayaguensis</name>
    <dbReference type="NCBI Taxonomy" id="390850"/>
    <lineage>
        <taxon>Eukaryota</taxon>
        <taxon>Metazoa</taxon>
        <taxon>Ecdysozoa</taxon>
        <taxon>Nematoda</taxon>
        <taxon>Chromadorea</taxon>
        <taxon>Rhabditida</taxon>
        <taxon>Tylenchina</taxon>
        <taxon>Tylenchomorpha</taxon>
        <taxon>Tylenchoidea</taxon>
        <taxon>Meloidogynidae</taxon>
        <taxon>Meloidogyninae</taxon>
        <taxon>Meloidogyne</taxon>
    </lineage>
</organism>
<dbReference type="AlphaFoldDB" id="A0A6V7UB61"/>
<evidence type="ECO:0000313" key="4">
    <source>
        <dbReference type="Proteomes" id="UP000580250"/>
    </source>
</evidence>
<evidence type="ECO:0000313" key="3">
    <source>
        <dbReference type="EMBL" id="CAD2150513.1"/>
    </source>
</evidence>
<protein>
    <submittedName>
        <fullName evidence="3">Uncharacterized protein</fullName>
    </submittedName>
</protein>
<comment type="caution">
    <text evidence="3">The sequence shown here is derived from an EMBL/GenBank/DDBJ whole genome shotgun (WGS) entry which is preliminary data.</text>
</comment>
<keyword evidence="1" id="KW-0175">Coiled coil</keyword>
<feature type="region of interest" description="Disordered" evidence="2">
    <location>
        <begin position="75"/>
        <end position="97"/>
    </location>
</feature>
<evidence type="ECO:0000256" key="2">
    <source>
        <dbReference type="SAM" id="MobiDB-lite"/>
    </source>
</evidence>
<name>A0A6V7UB61_MELEN</name>
<proteinExistence type="predicted"/>
<dbReference type="Proteomes" id="UP000580250">
    <property type="component" value="Unassembled WGS sequence"/>
</dbReference>
<reference evidence="3 4" key="1">
    <citation type="submission" date="2020-08" db="EMBL/GenBank/DDBJ databases">
        <authorList>
            <person name="Koutsovoulos G."/>
            <person name="Danchin GJ E."/>
        </authorList>
    </citation>
    <scope>NUCLEOTIDE SEQUENCE [LARGE SCALE GENOMIC DNA]</scope>
</reference>
<feature type="coiled-coil region" evidence="1">
    <location>
        <begin position="185"/>
        <end position="212"/>
    </location>
</feature>
<evidence type="ECO:0000256" key="1">
    <source>
        <dbReference type="SAM" id="Coils"/>
    </source>
</evidence>
<dbReference type="EMBL" id="CAJEWN010000046">
    <property type="protein sequence ID" value="CAD2150513.1"/>
    <property type="molecule type" value="Genomic_DNA"/>
</dbReference>
<gene>
    <name evidence="3" type="ORF">MENT_LOCUS10045</name>
</gene>
<sequence length="232" mass="26126">MVFTPEMTNRLLELIQANKENLFPGSRNADASKIQKEAWADVTSILNNEFVNDVPVGGLKIIQVQTRWKNLRQNGKEEAQKNKKHKMATGGGPSSSISGTAQKVIEMFGTSAAFSGVPRGFESGISRGEVLQMMEDLGDDDLENEEANLFMLEQMETPNSGNIKKSRHSCDTPTTSRIPIRPKALEIEDLKLKVLKGEMERIEMQKEYLTKANKFMEEGIEFFRSGRKFYES</sequence>
<dbReference type="OrthoDB" id="5798907at2759"/>